<dbReference type="EMBL" id="CABIJS010000714">
    <property type="protein sequence ID" value="VUZ57259.1"/>
    <property type="molecule type" value="Genomic_DNA"/>
</dbReference>
<gene>
    <name evidence="1" type="ORF">WMSIL1_LOCUS14730</name>
</gene>
<protein>
    <submittedName>
        <fullName evidence="1">Uncharacterized protein</fullName>
    </submittedName>
</protein>
<proteinExistence type="predicted"/>
<evidence type="ECO:0000313" key="2">
    <source>
        <dbReference type="Proteomes" id="UP000321570"/>
    </source>
</evidence>
<evidence type="ECO:0000313" key="1">
    <source>
        <dbReference type="EMBL" id="VUZ57259.1"/>
    </source>
</evidence>
<dbReference type="Proteomes" id="UP000321570">
    <property type="component" value="Unassembled WGS sequence"/>
</dbReference>
<dbReference type="AlphaFoldDB" id="A0A564ZD08"/>
<feature type="non-terminal residue" evidence="1">
    <location>
        <position position="95"/>
    </location>
</feature>
<accession>A0A564ZD08</accession>
<name>A0A564ZD08_HYMDI</name>
<sequence length="95" mass="10752">VDVLSKRNESVSVQDIGDNLDCLTSSKKYETSVDREIEGIPNISRSLKILTYFPYPENESVQKVKDIFVCMKSAKECESENIQEIKNSPDYATSL</sequence>
<organism evidence="1 2">
    <name type="scientific">Hymenolepis diminuta</name>
    <name type="common">Rat tapeworm</name>
    <dbReference type="NCBI Taxonomy" id="6216"/>
    <lineage>
        <taxon>Eukaryota</taxon>
        <taxon>Metazoa</taxon>
        <taxon>Spiralia</taxon>
        <taxon>Lophotrochozoa</taxon>
        <taxon>Platyhelminthes</taxon>
        <taxon>Cestoda</taxon>
        <taxon>Eucestoda</taxon>
        <taxon>Cyclophyllidea</taxon>
        <taxon>Hymenolepididae</taxon>
        <taxon>Hymenolepis</taxon>
    </lineage>
</organism>
<keyword evidence="2" id="KW-1185">Reference proteome</keyword>
<feature type="non-terminal residue" evidence="1">
    <location>
        <position position="1"/>
    </location>
</feature>
<reference evidence="1 2" key="1">
    <citation type="submission" date="2019-07" db="EMBL/GenBank/DDBJ databases">
        <authorList>
            <person name="Jastrzebski P J."/>
            <person name="Paukszto L."/>
            <person name="Jastrzebski P J."/>
        </authorList>
    </citation>
    <scope>NUCLEOTIDE SEQUENCE [LARGE SCALE GENOMIC DNA]</scope>
    <source>
        <strain evidence="1 2">WMS-il1</strain>
    </source>
</reference>